<keyword evidence="2" id="KW-0378">Hydrolase</keyword>
<feature type="compositionally biased region" description="Polar residues" evidence="7">
    <location>
        <begin position="52"/>
        <end position="63"/>
    </location>
</feature>
<evidence type="ECO:0000256" key="6">
    <source>
        <dbReference type="ARBA" id="ARBA00030030"/>
    </source>
</evidence>
<feature type="compositionally biased region" description="Low complexity" evidence="7">
    <location>
        <begin position="33"/>
        <end position="42"/>
    </location>
</feature>
<dbReference type="PANTHER" id="PTHR13522">
    <property type="entry name" value="U6 SNRNA PHOSPHODIESTERASE 1"/>
    <property type="match status" value="1"/>
</dbReference>
<dbReference type="AlphaFoldDB" id="A0A316ZGD1"/>
<organism evidence="8 9">
    <name type="scientific">Tilletiopsis washingtonensis</name>
    <dbReference type="NCBI Taxonomy" id="58919"/>
    <lineage>
        <taxon>Eukaryota</taxon>
        <taxon>Fungi</taxon>
        <taxon>Dikarya</taxon>
        <taxon>Basidiomycota</taxon>
        <taxon>Ustilaginomycotina</taxon>
        <taxon>Exobasidiomycetes</taxon>
        <taxon>Entylomatales</taxon>
        <taxon>Entylomatales incertae sedis</taxon>
        <taxon>Tilletiopsis</taxon>
    </lineage>
</organism>
<dbReference type="OrthoDB" id="49151at2759"/>
<gene>
    <name evidence="8" type="ORF">FA09DRAFT_336214</name>
</gene>
<reference evidence="8 9" key="1">
    <citation type="journal article" date="2018" name="Mol. Biol. Evol.">
        <title>Broad Genomic Sampling Reveals a Smut Pathogenic Ancestry of the Fungal Clade Ustilaginomycotina.</title>
        <authorList>
            <person name="Kijpornyongpan T."/>
            <person name="Mondo S.J."/>
            <person name="Barry K."/>
            <person name="Sandor L."/>
            <person name="Lee J."/>
            <person name="Lipzen A."/>
            <person name="Pangilinan J."/>
            <person name="LaButti K."/>
            <person name="Hainaut M."/>
            <person name="Henrissat B."/>
            <person name="Grigoriev I.V."/>
            <person name="Spatafora J.W."/>
            <person name="Aime M.C."/>
        </authorList>
    </citation>
    <scope>NUCLEOTIDE SEQUENCE [LARGE SCALE GENOMIC DNA]</scope>
    <source>
        <strain evidence="8 9">MCA 4186</strain>
    </source>
</reference>
<dbReference type="GeneID" id="37271403"/>
<evidence type="ECO:0000256" key="3">
    <source>
        <dbReference type="ARBA" id="ARBA00023239"/>
    </source>
</evidence>
<dbReference type="GO" id="GO:0000175">
    <property type="term" value="F:3'-5'-RNA exonuclease activity"/>
    <property type="evidence" value="ECO:0007669"/>
    <property type="project" value="TreeGrafter"/>
</dbReference>
<dbReference type="EMBL" id="KZ819284">
    <property type="protein sequence ID" value="PWO00811.1"/>
    <property type="molecule type" value="Genomic_DNA"/>
</dbReference>
<keyword evidence="1" id="KW-0540">Nuclease</keyword>
<evidence type="ECO:0000256" key="4">
    <source>
        <dbReference type="ARBA" id="ARBA00023242"/>
    </source>
</evidence>
<sequence length="297" mass="32145">MALVAYASSSSEASSGDERDAGSASSRRRSASPERAAQPSRRPAARVEGLKPSTQPVQASGSQRRLPAPFASSARPLIAGRERRTTWTEERAKRLAPGVVPGQWLCYVFAESETALAEHLRTASDALSVAFASSDVDLIVEPHISLSRPLPIENAERPRFAQAAKAALRDTPRTTVAFARYTTLVNDDSSRLFFAVEVGLGWQPLRAVAQSLDEALRPFGLQPYYAESRFHASFASIALPSDPDELSAGKARAEAACAKLEDDSGEALRRLELHVTRLGVTVGDKTHVCRLLRPARE</sequence>
<evidence type="ECO:0000313" key="8">
    <source>
        <dbReference type="EMBL" id="PWO00811.1"/>
    </source>
</evidence>
<dbReference type="Gene3D" id="3.90.1140.10">
    <property type="entry name" value="Cyclic phosphodiesterase"/>
    <property type="match status" value="1"/>
</dbReference>
<protein>
    <recommendedName>
        <fullName evidence="5">U6 snRNA phosphodiesterase 1</fullName>
    </recommendedName>
    <alternativeName>
        <fullName evidence="6">3'-5' RNA exonuclease USB1</fullName>
    </alternativeName>
</protein>
<accession>A0A316ZGD1</accession>
<keyword evidence="3" id="KW-0456">Lyase</keyword>
<evidence type="ECO:0000313" key="9">
    <source>
        <dbReference type="Proteomes" id="UP000245946"/>
    </source>
</evidence>
<evidence type="ECO:0000256" key="2">
    <source>
        <dbReference type="ARBA" id="ARBA00022801"/>
    </source>
</evidence>
<dbReference type="PANTHER" id="PTHR13522:SF3">
    <property type="entry name" value="U6 SNRNA PHOSPHODIESTERASE 1"/>
    <property type="match status" value="1"/>
</dbReference>
<feature type="compositionally biased region" description="Low complexity" evidence="7">
    <location>
        <begin position="1"/>
        <end position="14"/>
    </location>
</feature>
<dbReference type="InterPro" id="IPR027521">
    <property type="entry name" value="Usb1"/>
</dbReference>
<dbReference type="GO" id="GO:0005634">
    <property type="term" value="C:nucleus"/>
    <property type="evidence" value="ECO:0007669"/>
    <property type="project" value="TreeGrafter"/>
</dbReference>
<evidence type="ECO:0000256" key="5">
    <source>
        <dbReference type="ARBA" id="ARBA00029543"/>
    </source>
</evidence>
<dbReference type="Pfam" id="PF09749">
    <property type="entry name" value="HVSL"/>
    <property type="match status" value="1"/>
</dbReference>
<name>A0A316ZGD1_9BASI</name>
<dbReference type="RefSeq" id="XP_025601089.1">
    <property type="nucleotide sequence ID" value="XM_025743859.1"/>
</dbReference>
<dbReference type="Proteomes" id="UP000245946">
    <property type="component" value="Unassembled WGS sequence"/>
</dbReference>
<evidence type="ECO:0000256" key="7">
    <source>
        <dbReference type="SAM" id="MobiDB-lite"/>
    </source>
</evidence>
<dbReference type="GO" id="GO:0016829">
    <property type="term" value="F:lyase activity"/>
    <property type="evidence" value="ECO:0007669"/>
    <property type="project" value="UniProtKB-KW"/>
</dbReference>
<proteinExistence type="predicted"/>
<feature type="region of interest" description="Disordered" evidence="7">
    <location>
        <begin position="1"/>
        <end position="85"/>
    </location>
</feature>
<keyword evidence="9" id="KW-1185">Reference proteome</keyword>
<evidence type="ECO:0000256" key="1">
    <source>
        <dbReference type="ARBA" id="ARBA00022722"/>
    </source>
</evidence>
<keyword evidence="4" id="KW-0539">Nucleus</keyword>
<dbReference type="GO" id="GO:0034477">
    <property type="term" value="P:U6 snRNA 3'-end processing"/>
    <property type="evidence" value="ECO:0007669"/>
    <property type="project" value="InterPro"/>
</dbReference>
<dbReference type="STRING" id="58919.A0A316ZGD1"/>